<dbReference type="CDD" id="cd00755">
    <property type="entry name" value="YgdL_like"/>
    <property type="match status" value="1"/>
</dbReference>
<dbReference type="FunFam" id="3.40.50.720:FF:000141">
    <property type="entry name" value="tRNA threonylcarbamoyladenosine dehydratase"/>
    <property type="match status" value="1"/>
</dbReference>
<dbReference type="InterPro" id="IPR000594">
    <property type="entry name" value="ThiF_NAD_FAD-bd"/>
</dbReference>
<dbReference type="PANTHER" id="PTHR43267:SF1">
    <property type="entry name" value="TRNA THREONYLCARBAMOYLADENOSINE DEHYDRATASE"/>
    <property type="match status" value="1"/>
</dbReference>
<dbReference type="Pfam" id="PF00899">
    <property type="entry name" value="ThiF"/>
    <property type="match status" value="1"/>
</dbReference>
<dbReference type="InterPro" id="IPR045886">
    <property type="entry name" value="ThiF/MoeB/HesA"/>
</dbReference>
<dbReference type="PANTHER" id="PTHR43267">
    <property type="entry name" value="TRNA THREONYLCARBAMOYLADENOSINE DEHYDRATASE"/>
    <property type="match status" value="1"/>
</dbReference>
<proteinExistence type="predicted"/>
<evidence type="ECO:0000313" key="4">
    <source>
        <dbReference type="Proteomes" id="UP000004394"/>
    </source>
</evidence>
<feature type="transmembrane region" description="Helical" evidence="1">
    <location>
        <begin position="240"/>
        <end position="262"/>
    </location>
</feature>
<organism evidence="3 4">
    <name type="scientific">Hoylesella marshii DSM 16973 = JCM 13450</name>
    <dbReference type="NCBI Taxonomy" id="862515"/>
    <lineage>
        <taxon>Bacteria</taxon>
        <taxon>Pseudomonadati</taxon>
        <taxon>Bacteroidota</taxon>
        <taxon>Bacteroidia</taxon>
        <taxon>Bacteroidales</taxon>
        <taxon>Prevotellaceae</taxon>
        <taxon>Hoylesella</taxon>
    </lineage>
</organism>
<dbReference type="GO" id="GO:0061503">
    <property type="term" value="F:tRNA threonylcarbamoyladenosine dehydratase"/>
    <property type="evidence" value="ECO:0007669"/>
    <property type="project" value="TreeGrafter"/>
</dbReference>
<keyword evidence="1" id="KW-0812">Transmembrane</keyword>
<dbReference type="EMBL" id="AEEI01000021">
    <property type="protein sequence ID" value="EFM02547.1"/>
    <property type="molecule type" value="Genomic_DNA"/>
</dbReference>
<dbReference type="SUPFAM" id="SSF69572">
    <property type="entry name" value="Activating enzymes of the ubiquitin-like proteins"/>
    <property type="match status" value="1"/>
</dbReference>
<keyword evidence="1" id="KW-0472">Membrane</keyword>
<accession>E0NR27</accession>
<evidence type="ECO:0000313" key="3">
    <source>
        <dbReference type="EMBL" id="EFM02547.1"/>
    </source>
</evidence>
<comment type="caution">
    <text evidence="3">The sequence shown here is derived from an EMBL/GenBank/DDBJ whole genome shotgun (WGS) entry which is preliminary data.</text>
</comment>
<dbReference type="Gene3D" id="3.40.50.720">
    <property type="entry name" value="NAD(P)-binding Rossmann-like Domain"/>
    <property type="match status" value="1"/>
</dbReference>
<dbReference type="eggNOG" id="COG1179">
    <property type="taxonomic scope" value="Bacteria"/>
</dbReference>
<dbReference type="GO" id="GO:0061504">
    <property type="term" value="P:cyclic threonylcarbamoyladenosine biosynthetic process"/>
    <property type="evidence" value="ECO:0007669"/>
    <property type="project" value="TreeGrafter"/>
</dbReference>
<evidence type="ECO:0000256" key="1">
    <source>
        <dbReference type="SAM" id="Phobius"/>
    </source>
</evidence>
<evidence type="ECO:0000259" key="2">
    <source>
        <dbReference type="Pfam" id="PF00899"/>
    </source>
</evidence>
<gene>
    <name evidence="3" type="primary">hypB</name>
    <name evidence="3" type="ORF">HMPREF0658_0628</name>
</gene>
<dbReference type="GO" id="GO:0008641">
    <property type="term" value="F:ubiquitin-like modifier activating enzyme activity"/>
    <property type="evidence" value="ECO:0007669"/>
    <property type="project" value="InterPro"/>
</dbReference>
<keyword evidence="4" id="KW-1185">Reference proteome</keyword>
<dbReference type="Proteomes" id="UP000004394">
    <property type="component" value="Unassembled WGS sequence"/>
</dbReference>
<keyword evidence="1" id="KW-1133">Transmembrane helix</keyword>
<protein>
    <submittedName>
        <fullName evidence="3">ThiF family protein</fullName>
    </submittedName>
</protein>
<dbReference type="AlphaFoldDB" id="E0NR27"/>
<dbReference type="HOGENOM" id="CLU_013325_4_1_10"/>
<sequence length="284" mass="31340">MRNENNYVADKLKTKVMEHPFSRTELLLGDAAIGVLKNAHIAIFGLGGVGSYAVEVLARSGVGALDLFDDDCVCASNINRQLYALHSTVGKPKVEVAKQRVQDINPQCAVNTYRMFYLPENADDIDLSQYHYVVDCIDTVTAKIELIRRCHRLQVPIICSMGAANKLDTTAFKVADIYKTDIDPLAKVIRKRLRKEGIPRLKCVYSEEKPLCPIEGIDTSATEYTSIAEENDSSRGKKRIIPASVAFVPAAAGLIIGGEVVLDLLRKAGVLRPNSQKEYNERST</sequence>
<dbReference type="InterPro" id="IPR035985">
    <property type="entry name" value="Ubiquitin-activating_enz"/>
</dbReference>
<dbReference type="STRING" id="862515.HMPREF0658_0628"/>
<name>E0NR27_9BACT</name>
<reference evidence="3" key="1">
    <citation type="submission" date="2010-07" db="EMBL/GenBank/DDBJ databases">
        <authorList>
            <person name="Muzny D."/>
            <person name="Qin X."/>
            <person name="Deng J."/>
            <person name="Jiang H."/>
            <person name="Liu Y."/>
            <person name="Qu J."/>
            <person name="Song X.-Z."/>
            <person name="Zhang L."/>
            <person name="Thornton R."/>
            <person name="Coyle M."/>
            <person name="Francisco L."/>
            <person name="Jackson L."/>
            <person name="Javaid M."/>
            <person name="Korchina V."/>
            <person name="Kovar C."/>
            <person name="Mata R."/>
            <person name="Mathew T."/>
            <person name="Ngo R."/>
            <person name="Nguyen L."/>
            <person name="Nguyen N."/>
            <person name="Okwuonu G."/>
            <person name="Ongeri F."/>
            <person name="Pham C."/>
            <person name="Simmons D."/>
            <person name="Wilczek-Boney K."/>
            <person name="Hale W."/>
            <person name="Jakkamsetti A."/>
            <person name="Pham P."/>
            <person name="Ruth R."/>
            <person name="San Lucas F."/>
            <person name="Warren J."/>
            <person name="Zhang J."/>
            <person name="Zhao Z."/>
            <person name="Zhou C."/>
            <person name="Zhu D."/>
            <person name="Lee S."/>
            <person name="Bess C."/>
            <person name="Blankenburg K."/>
            <person name="Forbes L."/>
            <person name="Fu Q."/>
            <person name="Gubbala S."/>
            <person name="Hirani K."/>
            <person name="Jayaseelan J.C."/>
            <person name="Lara F."/>
            <person name="Munidasa M."/>
            <person name="Palculict T."/>
            <person name="Patil S."/>
            <person name="Pu L.-L."/>
            <person name="Saada N."/>
            <person name="Tang L."/>
            <person name="Weissenberger G."/>
            <person name="Zhu Y."/>
            <person name="Hemphill L."/>
            <person name="Shang Y."/>
            <person name="Youmans B."/>
            <person name="Ayvaz T."/>
            <person name="Ross M."/>
            <person name="Santibanez J."/>
            <person name="Aqrawi P."/>
            <person name="Gross S."/>
            <person name="Joshi V."/>
            <person name="Fowler G."/>
            <person name="Nazareth L."/>
            <person name="Reid J."/>
            <person name="Worley K."/>
            <person name="Petrosino J."/>
            <person name="Highlander S."/>
            <person name="Gibbs R."/>
        </authorList>
    </citation>
    <scope>NUCLEOTIDE SEQUENCE [LARGE SCALE GENOMIC DNA]</scope>
    <source>
        <strain evidence="3">DSM 16973</strain>
    </source>
</reference>
<feature type="domain" description="THIF-type NAD/FAD binding fold" evidence="2">
    <location>
        <begin position="27"/>
        <end position="262"/>
    </location>
</feature>